<evidence type="ECO:0000313" key="2">
    <source>
        <dbReference type="EMBL" id="VEL09385.1"/>
    </source>
</evidence>
<gene>
    <name evidence="2" type="ORF">PXEA_LOCUS2825</name>
</gene>
<dbReference type="Proteomes" id="UP000784294">
    <property type="component" value="Unassembled WGS sequence"/>
</dbReference>
<evidence type="ECO:0000313" key="3">
    <source>
        <dbReference type="Proteomes" id="UP000784294"/>
    </source>
</evidence>
<dbReference type="AlphaFoldDB" id="A0A3S5CCD0"/>
<feature type="region of interest" description="Disordered" evidence="1">
    <location>
        <begin position="1"/>
        <end position="20"/>
    </location>
</feature>
<name>A0A3S5CCD0_9PLAT</name>
<dbReference type="GO" id="GO:0042073">
    <property type="term" value="P:intraciliary transport"/>
    <property type="evidence" value="ECO:0007669"/>
    <property type="project" value="InterPro"/>
</dbReference>
<dbReference type="GO" id="GO:0060271">
    <property type="term" value="P:cilium assembly"/>
    <property type="evidence" value="ECO:0007669"/>
    <property type="project" value="InterPro"/>
</dbReference>
<keyword evidence="3" id="KW-1185">Reference proteome</keyword>
<comment type="caution">
    <text evidence="2">The sequence shown here is derived from an EMBL/GenBank/DDBJ whole genome shotgun (WGS) entry which is preliminary data.</text>
</comment>
<dbReference type="GO" id="GO:0036064">
    <property type="term" value="C:ciliary basal body"/>
    <property type="evidence" value="ECO:0007669"/>
    <property type="project" value="TreeGrafter"/>
</dbReference>
<dbReference type="PANTHER" id="PTHR15614:SF2">
    <property type="entry name" value="INTRAFLAGELLAR TRANSPORT PROTEIN 81 HOMOLOG"/>
    <property type="match status" value="1"/>
</dbReference>
<evidence type="ECO:0000256" key="1">
    <source>
        <dbReference type="SAM" id="MobiDB-lite"/>
    </source>
</evidence>
<proteinExistence type="predicted"/>
<dbReference type="GO" id="GO:0030992">
    <property type="term" value="C:intraciliary transport particle B"/>
    <property type="evidence" value="ECO:0007669"/>
    <property type="project" value="InterPro"/>
</dbReference>
<sequence length="173" mass="19372">MPHAATQISEKMSALNQQKGATLEEMSSLVQQLSSRLNSKRSQLTPIIQELRPLRQRTQICANKSSVHFLTTSMTPCHHFVSSSASQNNQGKTRAKTTVQVCQAFSSPCSLCRFLAQVPPLIPSRQDVVSFVTFYRLFDPTLTSESPYPAKRWVSDRKIWCPVAYTCSVASDF</sequence>
<accession>A0A3S5CCD0</accession>
<dbReference type="EMBL" id="CAAALY010006201">
    <property type="protein sequence ID" value="VEL09385.1"/>
    <property type="molecule type" value="Genomic_DNA"/>
</dbReference>
<dbReference type="OrthoDB" id="276029at2759"/>
<organism evidence="2 3">
    <name type="scientific">Protopolystoma xenopodis</name>
    <dbReference type="NCBI Taxonomy" id="117903"/>
    <lineage>
        <taxon>Eukaryota</taxon>
        <taxon>Metazoa</taxon>
        <taxon>Spiralia</taxon>
        <taxon>Lophotrochozoa</taxon>
        <taxon>Platyhelminthes</taxon>
        <taxon>Monogenea</taxon>
        <taxon>Polyopisthocotylea</taxon>
        <taxon>Polystomatidea</taxon>
        <taxon>Polystomatidae</taxon>
        <taxon>Protopolystoma</taxon>
    </lineage>
</organism>
<dbReference type="PANTHER" id="PTHR15614">
    <property type="entry name" value="INTRAFLAGELLAR TRANSPORT PROTEIN 81 HOMOLOG"/>
    <property type="match status" value="1"/>
</dbReference>
<protein>
    <submittedName>
        <fullName evidence="2">Uncharacterized protein</fullName>
    </submittedName>
</protein>
<dbReference type="InterPro" id="IPR029600">
    <property type="entry name" value="IFT81"/>
</dbReference>
<reference evidence="2" key="1">
    <citation type="submission" date="2018-11" db="EMBL/GenBank/DDBJ databases">
        <authorList>
            <consortium name="Pathogen Informatics"/>
        </authorList>
    </citation>
    <scope>NUCLEOTIDE SEQUENCE</scope>
</reference>
<dbReference type="GO" id="GO:0015631">
    <property type="term" value="F:tubulin binding"/>
    <property type="evidence" value="ECO:0007669"/>
    <property type="project" value="InterPro"/>
</dbReference>